<accession>A0A5J0SBS1</accession>
<protein>
    <submittedName>
        <fullName evidence="2">Uncharacterized protein</fullName>
    </submittedName>
</protein>
<sequence length="64" mass="7073">MNHDNQEHDDNLRMATGHLREHPDEGNDDLKLGHGMYIPSDDAVPLSSVHKPASVPTPTDEDSD</sequence>
<evidence type="ECO:0000256" key="1">
    <source>
        <dbReference type="SAM" id="MobiDB-lite"/>
    </source>
</evidence>
<dbReference type="AlphaFoldDB" id="A0A5J0SBS1"/>
<gene>
    <name evidence="2" type="ORF">DM035_25145</name>
</gene>
<feature type="compositionally biased region" description="Basic and acidic residues" evidence="1">
    <location>
        <begin position="1"/>
        <end position="32"/>
    </location>
</feature>
<organism evidence="2">
    <name type="scientific">Salmonella enterica subsp. enterica serovar Kottbus</name>
    <dbReference type="NCBI Taxonomy" id="224727"/>
    <lineage>
        <taxon>Bacteria</taxon>
        <taxon>Pseudomonadati</taxon>
        <taxon>Pseudomonadota</taxon>
        <taxon>Gammaproteobacteria</taxon>
        <taxon>Enterobacterales</taxon>
        <taxon>Enterobacteriaceae</taxon>
        <taxon>Salmonella</taxon>
    </lineage>
</organism>
<feature type="region of interest" description="Disordered" evidence="1">
    <location>
        <begin position="1"/>
        <end position="64"/>
    </location>
</feature>
<dbReference type="EMBL" id="AAGQTM010000044">
    <property type="protein sequence ID" value="EBQ9797407.1"/>
    <property type="molecule type" value="Genomic_DNA"/>
</dbReference>
<comment type="caution">
    <text evidence="2">The sequence shown here is derived from an EMBL/GenBank/DDBJ whole genome shotgun (WGS) entry which is preliminary data.</text>
</comment>
<proteinExistence type="predicted"/>
<evidence type="ECO:0000313" key="2">
    <source>
        <dbReference type="EMBL" id="EBQ9797407.1"/>
    </source>
</evidence>
<reference evidence="2" key="1">
    <citation type="submission" date="2018-06" db="EMBL/GenBank/DDBJ databases">
        <authorList>
            <person name="Ashton P.M."/>
            <person name="Dallman T."/>
            <person name="Nair S."/>
            <person name="De Pinna E."/>
            <person name="Peters T."/>
            <person name="Grant K."/>
        </authorList>
    </citation>
    <scope>NUCLEOTIDE SEQUENCE</scope>
    <source>
        <strain evidence="2">430336</strain>
    </source>
</reference>
<name>A0A5J0SBS1_SALET</name>